<feature type="transmembrane region" description="Helical" evidence="6">
    <location>
        <begin position="247"/>
        <end position="264"/>
    </location>
</feature>
<dbReference type="InterPro" id="IPR036259">
    <property type="entry name" value="MFS_trans_sf"/>
</dbReference>
<dbReference type="GO" id="GO:0022857">
    <property type="term" value="F:transmembrane transporter activity"/>
    <property type="evidence" value="ECO:0007669"/>
    <property type="project" value="InterPro"/>
</dbReference>
<dbReference type="STRING" id="1664694.A0A0N1HBG1"/>
<dbReference type="FunFam" id="1.20.1250.20:FF:000196">
    <property type="entry name" value="MFS toxin efflux pump (AflT)"/>
    <property type="match status" value="1"/>
</dbReference>
<dbReference type="InterPro" id="IPR011701">
    <property type="entry name" value="MFS"/>
</dbReference>
<feature type="transmembrane region" description="Helical" evidence="6">
    <location>
        <begin position="175"/>
        <end position="194"/>
    </location>
</feature>
<dbReference type="PANTHER" id="PTHR23501">
    <property type="entry name" value="MAJOR FACILITATOR SUPERFAMILY"/>
    <property type="match status" value="1"/>
</dbReference>
<organism evidence="8 9">
    <name type="scientific">Cyphellophora attinorum</name>
    <dbReference type="NCBI Taxonomy" id="1664694"/>
    <lineage>
        <taxon>Eukaryota</taxon>
        <taxon>Fungi</taxon>
        <taxon>Dikarya</taxon>
        <taxon>Ascomycota</taxon>
        <taxon>Pezizomycotina</taxon>
        <taxon>Eurotiomycetes</taxon>
        <taxon>Chaetothyriomycetidae</taxon>
        <taxon>Chaetothyriales</taxon>
        <taxon>Cyphellophoraceae</taxon>
        <taxon>Cyphellophora</taxon>
    </lineage>
</organism>
<dbReference type="Pfam" id="PF07690">
    <property type="entry name" value="MFS_1"/>
    <property type="match status" value="1"/>
</dbReference>
<protein>
    <submittedName>
        <fullName evidence="8">Putative HC-toxin efflux carrier TOXA</fullName>
    </submittedName>
</protein>
<feature type="transmembrane region" description="Helical" evidence="6">
    <location>
        <begin position="50"/>
        <end position="78"/>
    </location>
</feature>
<feature type="compositionally biased region" description="Basic and acidic residues" evidence="5">
    <location>
        <begin position="550"/>
        <end position="567"/>
    </location>
</feature>
<dbReference type="GeneID" id="28741560"/>
<evidence type="ECO:0000256" key="3">
    <source>
        <dbReference type="ARBA" id="ARBA00022989"/>
    </source>
</evidence>
<comment type="subcellular location">
    <subcellularLocation>
        <location evidence="1">Membrane</location>
        <topology evidence="1">Multi-pass membrane protein</topology>
    </subcellularLocation>
</comment>
<dbReference type="SUPFAM" id="SSF103473">
    <property type="entry name" value="MFS general substrate transporter"/>
    <property type="match status" value="1"/>
</dbReference>
<evidence type="ECO:0000256" key="6">
    <source>
        <dbReference type="SAM" id="Phobius"/>
    </source>
</evidence>
<comment type="caution">
    <text evidence="8">The sequence shown here is derived from an EMBL/GenBank/DDBJ whole genome shotgun (WGS) entry which is preliminary data.</text>
</comment>
<feature type="transmembrane region" description="Helical" evidence="6">
    <location>
        <begin position="206"/>
        <end position="226"/>
    </location>
</feature>
<evidence type="ECO:0000256" key="4">
    <source>
        <dbReference type="ARBA" id="ARBA00023136"/>
    </source>
</evidence>
<dbReference type="CDD" id="cd17502">
    <property type="entry name" value="MFS_Azr1_MDR_like"/>
    <property type="match status" value="1"/>
</dbReference>
<accession>A0A0N1HBG1</accession>
<keyword evidence="9" id="KW-1185">Reference proteome</keyword>
<evidence type="ECO:0000313" key="9">
    <source>
        <dbReference type="Proteomes" id="UP000038010"/>
    </source>
</evidence>
<dbReference type="Proteomes" id="UP000038010">
    <property type="component" value="Unassembled WGS sequence"/>
</dbReference>
<evidence type="ECO:0000256" key="5">
    <source>
        <dbReference type="SAM" id="MobiDB-lite"/>
    </source>
</evidence>
<evidence type="ECO:0000313" key="8">
    <source>
        <dbReference type="EMBL" id="KPI45522.1"/>
    </source>
</evidence>
<feature type="transmembrane region" description="Helical" evidence="6">
    <location>
        <begin position="310"/>
        <end position="336"/>
    </location>
</feature>
<gene>
    <name evidence="8" type="ORF">AB675_917</name>
</gene>
<dbReference type="VEuPathDB" id="FungiDB:AB675_917"/>
<feature type="region of interest" description="Disordered" evidence="5">
    <location>
        <begin position="1"/>
        <end position="39"/>
    </location>
</feature>
<dbReference type="Gene3D" id="1.20.1250.20">
    <property type="entry name" value="MFS general substrate transporter like domains"/>
    <property type="match status" value="2"/>
</dbReference>
<feature type="region of interest" description="Disordered" evidence="5">
    <location>
        <begin position="545"/>
        <end position="567"/>
    </location>
</feature>
<sequence length="567" mass="61309">MVSIFKKKRQSDASVPSTATSSSEPATEKTASDLTKMQSKEHVYPPNSKVIPIMAGIFLAAFLTSLDRLIIATAIPAITNAFNSLDDVGWYGSAYLLPMGAIMPLLGRVYTFYDPKWVFLGCITAFEVGSIICGAASSSIVFIIGRAVAGAGSAGIFSGAITIMVYILPLHKRPAIMGFFGIIFGISSAIGPLLGGAFVDQVSWRWCFYINVPIGAVTIVLLVFMLKLDFEPPKHTTLWQKVDRLDPIGTTIFIPSIVSLLLALQNGGAVWPWSNWRTILCLVIFAVGFPAFIIVELWRKENATIPPRFFTYRSVIAGAIYSFFNGAGMMVLVYFIPIWFQAVRGTSAVKSGIDTLPLVIGLVITSITAGILTKKIGYYTPWMYWSALFVPIGAGLISTFEVNTGHAKWIGYQALYGLGLGLGMQQPNLAVQTVLPRKDVAIGASVIFFMQTMGGALFISVAQNLFINQLADGLARANIPGISPSLVTSVGATELRKVVPQADLPRVLLEYNSALRATFYVAVGAGCVLWIGAAMMEWKSVKQQQPAAAGKEEVKPKTSQEVDVEKQ</sequence>
<dbReference type="PANTHER" id="PTHR23501:SF201">
    <property type="entry name" value="MFS AFLATOXIN EFFLUX PUMP"/>
    <property type="match status" value="1"/>
</dbReference>
<keyword evidence="4 6" id="KW-0472">Membrane</keyword>
<keyword evidence="3 6" id="KW-1133">Transmembrane helix</keyword>
<feature type="transmembrane region" description="Helical" evidence="6">
    <location>
        <begin position="517"/>
        <end position="536"/>
    </location>
</feature>
<reference evidence="8 9" key="1">
    <citation type="submission" date="2015-06" db="EMBL/GenBank/DDBJ databases">
        <title>Draft genome of the ant-associated black yeast Phialophora attae CBS 131958.</title>
        <authorList>
            <person name="Moreno L.F."/>
            <person name="Stielow B.J."/>
            <person name="de Hoog S."/>
            <person name="Vicente V.A."/>
            <person name="Weiss V.A."/>
            <person name="de Vries M."/>
            <person name="Cruz L.M."/>
            <person name="Souza E.M."/>
        </authorList>
    </citation>
    <scope>NUCLEOTIDE SEQUENCE [LARGE SCALE GENOMIC DNA]</scope>
    <source>
        <strain evidence="8 9">CBS 131958</strain>
    </source>
</reference>
<feature type="transmembrane region" description="Helical" evidence="6">
    <location>
        <begin position="150"/>
        <end position="168"/>
    </location>
</feature>
<dbReference type="EMBL" id="LFJN01000001">
    <property type="protein sequence ID" value="KPI45522.1"/>
    <property type="molecule type" value="Genomic_DNA"/>
</dbReference>
<feature type="transmembrane region" description="Helical" evidence="6">
    <location>
        <begin position="406"/>
        <end position="424"/>
    </location>
</feature>
<feature type="domain" description="Major facilitator superfamily (MFS) profile" evidence="7">
    <location>
        <begin position="53"/>
        <end position="503"/>
    </location>
</feature>
<feature type="transmembrane region" description="Helical" evidence="6">
    <location>
        <begin position="440"/>
        <end position="462"/>
    </location>
</feature>
<evidence type="ECO:0000259" key="7">
    <source>
        <dbReference type="PROSITE" id="PS50850"/>
    </source>
</evidence>
<feature type="transmembrane region" description="Helical" evidence="6">
    <location>
        <begin position="382"/>
        <end position="400"/>
    </location>
</feature>
<dbReference type="OrthoDB" id="10021397at2759"/>
<dbReference type="RefSeq" id="XP_018005485.1">
    <property type="nucleotide sequence ID" value="XM_018149690.1"/>
</dbReference>
<feature type="transmembrane region" description="Helical" evidence="6">
    <location>
        <begin position="276"/>
        <end position="298"/>
    </location>
</feature>
<dbReference type="GO" id="GO:0005886">
    <property type="term" value="C:plasma membrane"/>
    <property type="evidence" value="ECO:0007669"/>
    <property type="project" value="TreeGrafter"/>
</dbReference>
<proteinExistence type="predicted"/>
<evidence type="ECO:0000256" key="2">
    <source>
        <dbReference type="ARBA" id="ARBA00022692"/>
    </source>
</evidence>
<dbReference type="PROSITE" id="PS50850">
    <property type="entry name" value="MFS"/>
    <property type="match status" value="1"/>
</dbReference>
<feature type="transmembrane region" description="Helical" evidence="6">
    <location>
        <begin position="117"/>
        <end position="144"/>
    </location>
</feature>
<name>A0A0N1HBG1_9EURO</name>
<evidence type="ECO:0000256" key="1">
    <source>
        <dbReference type="ARBA" id="ARBA00004141"/>
    </source>
</evidence>
<feature type="transmembrane region" description="Helical" evidence="6">
    <location>
        <begin position="90"/>
        <end position="110"/>
    </location>
</feature>
<dbReference type="InterPro" id="IPR020846">
    <property type="entry name" value="MFS_dom"/>
</dbReference>
<dbReference type="AlphaFoldDB" id="A0A0N1HBG1"/>
<feature type="transmembrane region" description="Helical" evidence="6">
    <location>
        <begin position="356"/>
        <end position="373"/>
    </location>
</feature>
<keyword evidence="2 6" id="KW-0812">Transmembrane</keyword>
<feature type="compositionally biased region" description="Low complexity" evidence="5">
    <location>
        <begin position="12"/>
        <end position="25"/>
    </location>
</feature>